<accession>A0ACC3DVR5</accession>
<protein>
    <submittedName>
        <fullName evidence="1">Uncharacterized protein</fullName>
    </submittedName>
</protein>
<comment type="caution">
    <text evidence="1">The sequence shown here is derived from an EMBL/GenBank/DDBJ whole genome shotgun (WGS) entry which is preliminary data.</text>
</comment>
<evidence type="ECO:0000313" key="1">
    <source>
        <dbReference type="EMBL" id="KAK3080897.1"/>
    </source>
</evidence>
<proteinExistence type="predicted"/>
<organism evidence="1 2">
    <name type="scientific">Coniosporium uncinatum</name>
    <dbReference type="NCBI Taxonomy" id="93489"/>
    <lineage>
        <taxon>Eukaryota</taxon>
        <taxon>Fungi</taxon>
        <taxon>Dikarya</taxon>
        <taxon>Ascomycota</taxon>
        <taxon>Pezizomycotina</taxon>
        <taxon>Dothideomycetes</taxon>
        <taxon>Dothideomycetes incertae sedis</taxon>
        <taxon>Coniosporium</taxon>
    </lineage>
</organism>
<dbReference type="EMBL" id="JAWDJW010000359">
    <property type="protein sequence ID" value="KAK3080897.1"/>
    <property type="molecule type" value="Genomic_DNA"/>
</dbReference>
<keyword evidence="2" id="KW-1185">Reference proteome</keyword>
<name>A0ACC3DVR5_9PEZI</name>
<dbReference type="Proteomes" id="UP001186974">
    <property type="component" value="Unassembled WGS sequence"/>
</dbReference>
<reference evidence="1" key="1">
    <citation type="submission" date="2024-09" db="EMBL/GenBank/DDBJ databases">
        <title>Black Yeasts Isolated from many extreme environments.</title>
        <authorList>
            <person name="Coleine C."/>
            <person name="Stajich J.E."/>
            <person name="Selbmann L."/>
        </authorList>
    </citation>
    <scope>NUCLEOTIDE SEQUENCE</scope>
    <source>
        <strain evidence="1">CCFEE 5737</strain>
    </source>
</reference>
<sequence>MYFSSSILALAALFASLVSAQDESSSNTQPSAPISSARATITSSASSSATPTLHSVSWPYVSVQRTFSDAGAASAAVSRLASDLSTFLTSLTADSAYASQTSVLYEALPSSLRADIDSDVNNAVEQLATQTAAPSWFSALPTENSNYWVSVANEEIAIATKAIEGAAARPTGYLKAAGVVAAGAVGVAGLVL</sequence>
<gene>
    <name evidence="1" type="ORF">LTS18_012134</name>
</gene>
<evidence type="ECO:0000313" key="2">
    <source>
        <dbReference type="Proteomes" id="UP001186974"/>
    </source>
</evidence>